<accession>A0A0C5VDI5</accession>
<organism evidence="2 3">
    <name type="scientific">Gynuella sunshinyii YC6258</name>
    <dbReference type="NCBI Taxonomy" id="1445510"/>
    <lineage>
        <taxon>Bacteria</taxon>
        <taxon>Pseudomonadati</taxon>
        <taxon>Pseudomonadota</taxon>
        <taxon>Gammaproteobacteria</taxon>
        <taxon>Oceanospirillales</taxon>
        <taxon>Saccharospirillaceae</taxon>
        <taxon>Gynuella</taxon>
    </lineage>
</organism>
<protein>
    <submittedName>
        <fullName evidence="2">Uncharacterized protein</fullName>
    </submittedName>
</protein>
<evidence type="ECO:0000313" key="3">
    <source>
        <dbReference type="Proteomes" id="UP000032266"/>
    </source>
</evidence>
<keyword evidence="1" id="KW-1133">Transmembrane helix</keyword>
<dbReference type="Proteomes" id="UP000032266">
    <property type="component" value="Chromosome"/>
</dbReference>
<dbReference type="STRING" id="1445510.YC6258_00552"/>
<keyword evidence="1" id="KW-0812">Transmembrane</keyword>
<dbReference type="AlphaFoldDB" id="A0A0C5VDI5"/>
<reference evidence="2 3" key="1">
    <citation type="submission" date="2014-01" db="EMBL/GenBank/DDBJ databases">
        <title>Full genme sequencing of cellulolytic bacterium Gynuella sunshinyii YC6258T gen. nov., sp. nov.</title>
        <authorList>
            <person name="Khan H."/>
            <person name="Chung E.J."/>
            <person name="Chung Y.R."/>
        </authorList>
    </citation>
    <scope>NUCLEOTIDE SEQUENCE [LARGE SCALE GENOMIC DNA]</scope>
    <source>
        <strain evidence="2 3">YC6258</strain>
    </source>
</reference>
<evidence type="ECO:0000313" key="2">
    <source>
        <dbReference type="EMBL" id="AJQ92602.1"/>
    </source>
</evidence>
<evidence type="ECO:0000256" key="1">
    <source>
        <dbReference type="SAM" id="Phobius"/>
    </source>
</evidence>
<sequence>MNHTLKQILAHMAVLLCLMLPPYLFSSGWQAERAYFEFVGQPVWLQLTLYLCLTVFLFSASRNQFVIWCMQILETTAIAMMLYMAWIHPSTLLAMCYAIFALIWMIALLTDLLLSQNHSRVIMMTFSLTWIMSVTFAGVGLLVRLPLSLDWLLVVVKAGTIIGLLVTYLAVQVLMMIMHTIEFSQTISVSSATHDQNCGRGWFNWLVRPAMSIIQCRKDR</sequence>
<feature type="transmembrane region" description="Helical" evidence="1">
    <location>
        <begin position="151"/>
        <end position="171"/>
    </location>
</feature>
<gene>
    <name evidence="2" type="ORF">YC6258_00552</name>
</gene>
<feature type="transmembrane region" description="Helical" evidence="1">
    <location>
        <begin position="65"/>
        <end position="86"/>
    </location>
</feature>
<keyword evidence="1" id="KW-0472">Membrane</keyword>
<feature type="transmembrane region" description="Helical" evidence="1">
    <location>
        <begin position="42"/>
        <end position="58"/>
    </location>
</feature>
<name>A0A0C5VDI5_9GAMM</name>
<dbReference type="HOGENOM" id="CLU_1254464_0_0_6"/>
<keyword evidence="3" id="KW-1185">Reference proteome</keyword>
<feature type="transmembrane region" description="Helical" evidence="1">
    <location>
        <begin position="92"/>
        <end position="114"/>
    </location>
</feature>
<dbReference type="EMBL" id="CP007142">
    <property type="protein sequence ID" value="AJQ92602.1"/>
    <property type="molecule type" value="Genomic_DNA"/>
</dbReference>
<proteinExistence type="predicted"/>
<dbReference type="KEGG" id="gsn:YC6258_00552"/>
<feature type="transmembrane region" description="Helical" evidence="1">
    <location>
        <begin position="121"/>
        <end position="145"/>
    </location>
</feature>
<dbReference type="RefSeq" id="WP_044615625.1">
    <property type="nucleotide sequence ID" value="NZ_CP007142.1"/>
</dbReference>